<gene>
    <name evidence="1" type="ORF">HMPREF9443_00551</name>
</gene>
<comment type="caution">
    <text evidence="1">The sequence shown here is derived from an EMBL/GenBank/DDBJ whole genome shotgun (WGS) entry which is preliminary data.</text>
</comment>
<evidence type="ECO:0000313" key="1">
    <source>
        <dbReference type="EMBL" id="EFY05417.1"/>
    </source>
</evidence>
<proteinExistence type="predicted"/>
<evidence type="ECO:0000313" key="2">
    <source>
        <dbReference type="Proteomes" id="UP000004923"/>
    </source>
</evidence>
<dbReference type="AlphaFoldDB" id="E8LCI2"/>
<accession>E8LCI2</accession>
<reference evidence="1 2" key="1">
    <citation type="submission" date="2011-01" db="EMBL/GenBank/DDBJ databases">
        <authorList>
            <person name="Weinstock G."/>
            <person name="Sodergren E."/>
            <person name="Clifton S."/>
            <person name="Fulton L."/>
            <person name="Fulton B."/>
            <person name="Courtney L."/>
            <person name="Fronick C."/>
            <person name="Harrison M."/>
            <person name="Strong C."/>
            <person name="Farmer C."/>
            <person name="Delahaunty K."/>
            <person name="Markovic C."/>
            <person name="Hall O."/>
            <person name="Minx P."/>
            <person name="Tomlinson C."/>
            <person name="Mitreva M."/>
            <person name="Hou S."/>
            <person name="Chen J."/>
            <person name="Wollam A."/>
            <person name="Pepin K.H."/>
            <person name="Johnson M."/>
            <person name="Bhonagiri V."/>
            <person name="Zhang X."/>
            <person name="Suruliraj S."/>
            <person name="Warren W."/>
            <person name="Chinwalla A."/>
            <person name="Mardis E.R."/>
            <person name="Wilson R.K."/>
        </authorList>
    </citation>
    <scope>NUCLEOTIDE SEQUENCE [LARGE SCALE GENOMIC DNA]</scope>
    <source>
        <strain evidence="1 2">YIT 12067</strain>
    </source>
</reference>
<dbReference type="Proteomes" id="UP000004923">
    <property type="component" value="Unassembled WGS sequence"/>
</dbReference>
<name>E8LCI2_9FIRM</name>
<dbReference type="EMBL" id="AEVN01000021">
    <property type="protein sequence ID" value="EFY05417.1"/>
    <property type="molecule type" value="Genomic_DNA"/>
</dbReference>
<protein>
    <submittedName>
        <fullName evidence="1">Uncharacterized protein</fullName>
    </submittedName>
</protein>
<sequence>MMPYGQTEFLSTINYVRLFGRYQMLNDGDDGVLLVRLGNVVTQMMPYRQSGKEELTCQN</sequence>
<dbReference type="HOGENOM" id="CLU_2956575_0_0_9"/>
<organism evidence="1 2">
    <name type="scientific">Phascolarctobacterium succinatutens YIT 12067</name>
    <dbReference type="NCBI Taxonomy" id="626939"/>
    <lineage>
        <taxon>Bacteria</taxon>
        <taxon>Bacillati</taxon>
        <taxon>Bacillota</taxon>
        <taxon>Negativicutes</taxon>
        <taxon>Acidaminococcales</taxon>
        <taxon>Acidaminococcaceae</taxon>
        <taxon>Phascolarctobacterium</taxon>
    </lineage>
</organism>
<keyword evidence="2" id="KW-1185">Reference proteome</keyword>